<gene>
    <name evidence="1" type="ORF">KC640_00360</name>
</gene>
<dbReference type="Proteomes" id="UP000760819">
    <property type="component" value="Unassembled WGS sequence"/>
</dbReference>
<dbReference type="EMBL" id="JAGQLI010000020">
    <property type="protein sequence ID" value="MCA9378858.1"/>
    <property type="molecule type" value="Genomic_DNA"/>
</dbReference>
<name>A0A955KZB4_9BACT</name>
<reference evidence="1" key="1">
    <citation type="submission" date="2020-04" db="EMBL/GenBank/DDBJ databases">
        <authorList>
            <person name="Zhang T."/>
        </authorList>
    </citation>
    <scope>NUCLEOTIDE SEQUENCE</scope>
    <source>
        <strain evidence="1">HKST-UBA12</strain>
    </source>
</reference>
<protein>
    <submittedName>
        <fullName evidence="1">Uncharacterized protein</fullName>
    </submittedName>
</protein>
<sequence>MKQSIHTKQGFATLIAVLVLTLVATSVIAVSLLVSTQTFQANANSREGIQARFDAQTCVEIALNKLKIDNTYSGNENISLANGSCTISAVSGTGNNDRSFQTSGTSQQSIARIWIDISEIDPDMTFTTWVEQ</sequence>
<reference evidence="1" key="2">
    <citation type="journal article" date="2021" name="Microbiome">
        <title>Successional dynamics and alternative stable states in a saline activated sludge microbial community over 9 years.</title>
        <authorList>
            <person name="Wang Y."/>
            <person name="Ye J."/>
            <person name="Ju F."/>
            <person name="Liu L."/>
            <person name="Boyd J.A."/>
            <person name="Deng Y."/>
            <person name="Parks D.H."/>
            <person name="Jiang X."/>
            <person name="Yin X."/>
            <person name="Woodcroft B.J."/>
            <person name="Tyson G.W."/>
            <person name="Hugenholtz P."/>
            <person name="Polz M.F."/>
            <person name="Zhang T."/>
        </authorList>
    </citation>
    <scope>NUCLEOTIDE SEQUENCE</scope>
    <source>
        <strain evidence="1">HKST-UBA12</strain>
    </source>
</reference>
<evidence type="ECO:0000313" key="2">
    <source>
        <dbReference type="Proteomes" id="UP000760819"/>
    </source>
</evidence>
<organism evidence="1 2">
    <name type="scientific">Candidatus Dojkabacteria bacterium</name>
    <dbReference type="NCBI Taxonomy" id="2099670"/>
    <lineage>
        <taxon>Bacteria</taxon>
        <taxon>Candidatus Dojkabacteria</taxon>
    </lineage>
</organism>
<dbReference type="AlphaFoldDB" id="A0A955KZB4"/>
<comment type="caution">
    <text evidence="1">The sequence shown here is derived from an EMBL/GenBank/DDBJ whole genome shotgun (WGS) entry which is preliminary data.</text>
</comment>
<accession>A0A955KZB4</accession>
<evidence type="ECO:0000313" key="1">
    <source>
        <dbReference type="EMBL" id="MCA9378858.1"/>
    </source>
</evidence>
<proteinExistence type="predicted"/>